<name>A0A0C9VE26_SPHS4</name>
<sequence length="250" mass="27900">MTGFKTSIPSKEVADDEDDNNNDNEDPINNECGDQPESEEVVQNIGSQKPSLYDHYEFEKHLVHVLPNGELHTLDIRGTHILYVNSGWAVYKDAMSDGSSASGYLGKGLNKYTFKGYTCHGDFAVFQSILDPTIFLSVFHKWAAHYGITLPKICFNAKGAFLGIIKDWDVPNSPTSGVPDTHSMLYKTFLATPLLHLPPVPQKLHFTDKDRLGDDKTELSQALNKGEFVLYDPQAHTYVIFLLMVDSSSN</sequence>
<gene>
    <name evidence="2" type="ORF">M422DRAFT_257492</name>
</gene>
<evidence type="ECO:0000256" key="1">
    <source>
        <dbReference type="SAM" id="MobiDB-lite"/>
    </source>
</evidence>
<dbReference type="AlphaFoldDB" id="A0A0C9VE26"/>
<organism evidence="2 3">
    <name type="scientific">Sphaerobolus stellatus (strain SS14)</name>
    <dbReference type="NCBI Taxonomy" id="990650"/>
    <lineage>
        <taxon>Eukaryota</taxon>
        <taxon>Fungi</taxon>
        <taxon>Dikarya</taxon>
        <taxon>Basidiomycota</taxon>
        <taxon>Agaricomycotina</taxon>
        <taxon>Agaricomycetes</taxon>
        <taxon>Phallomycetidae</taxon>
        <taxon>Geastrales</taxon>
        <taxon>Sphaerobolaceae</taxon>
        <taxon>Sphaerobolus</taxon>
    </lineage>
</organism>
<accession>A0A0C9VE26</accession>
<evidence type="ECO:0000313" key="2">
    <source>
        <dbReference type="EMBL" id="KIJ39662.1"/>
    </source>
</evidence>
<feature type="region of interest" description="Disordered" evidence="1">
    <location>
        <begin position="1"/>
        <end position="37"/>
    </location>
</feature>
<dbReference type="EMBL" id="KN837150">
    <property type="protein sequence ID" value="KIJ39662.1"/>
    <property type="molecule type" value="Genomic_DNA"/>
</dbReference>
<dbReference type="HOGENOM" id="CLU_1111945_0_0_1"/>
<evidence type="ECO:0000313" key="3">
    <source>
        <dbReference type="Proteomes" id="UP000054279"/>
    </source>
</evidence>
<dbReference type="Proteomes" id="UP000054279">
    <property type="component" value="Unassembled WGS sequence"/>
</dbReference>
<reference evidence="2 3" key="1">
    <citation type="submission" date="2014-06" db="EMBL/GenBank/DDBJ databases">
        <title>Evolutionary Origins and Diversification of the Mycorrhizal Mutualists.</title>
        <authorList>
            <consortium name="DOE Joint Genome Institute"/>
            <consortium name="Mycorrhizal Genomics Consortium"/>
            <person name="Kohler A."/>
            <person name="Kuo A."/>
            <person name="Nagy L.G."/>
            <person name="Floudas D."/>
            <person name="Copeland A."/>
            <person name="Barry K.W."/>
            <person name="Cichocki N."/>
            <person name="Veneault-Fourrey C."/>
            <person name="LaButti K."/>
            <person name="Lindquist E.A."/>
            <person name="Lipzen A."/>
            <person name="Lundell T."/>
            <person name="Morin E."/>
            <person name="Murat C."/>
            <person name="Riley R."/>
            <person name="Ohm R."/>
            <person name="Sun H."/>
            <person name="Tunlid A."/>
            <person name="Henrissat B."/>
            <person name="Grigoriev I.V."/>
            <person name="Hibbett D.S."/>
            <person name="Martin F."/>
        </authorList>
    </citation>
    <scope>NUCLEOTIDE SEQUENCE [LARGE SCALE GENOMIC DNA]</scope>
    <source>
        <strain evidence="2 3">SS14</strain>
    </source>
</reference>
<proteinExistence type="predicted"/>
<protein>
    <submittedName>
        <fullName evidence="2">Uncharacterized protein</fullName>
    </submittedName>
</protein>
<feature type="compositionally biased region" description="Acidic residues" evidence="1">
    <location>
        <begin position="14"/>
        <end position="37"/>
    </location>
</feature>
<keyword evidence="3" id="KW-1185">Reference proteome</keyword>